<evidence type="ECO:0000256" key="6">
    <source>
        <dbReference type="ARBA" id="ARBA00022801"/>
    </source>
</evidence>
<dbReference type="SMART" id="SM01232">
    <property type="entry name" value="H2TH"/>
    <property type="match status" value="1"/>
</dbReference>
<evidence type="ECO:0000256" key="5">
    <source>
        <dbReference type="ARBA" id="ARBA00022771"/>
    </source>
</evidence>
<dbReference type="Pfam" id="PF06831">
    <property type="entry name" value="H2TH"/>
    <property type="match status" value="1"/>
</dbReference>
<dbReference type="InterPro" id="IPR012319">
    <property type="entry name" value="FPG_cat"/>
</dbReference>
<keyword evidence="6" id="KW-0378">Hydrolase</keyword>
<protein>
    <recommendedName>
        <fullName evidence="2">DNA-(apurinic or apyrimidinic site) lyase</fullName>
        <ecNumber evidence="2">4.2.99.18</ecNumber>
    </recommendedName>
</protein>
<evidence type="ECO:0000256" key="10">
    <source>
        <dbReference type="ARBA" id="ARBA00023239"/>
    </source>
</evidence>
<dbReference type="PROSITE" id="PS51068">
    <property type="entry name" value="FPG_CAT"/>
    <property type="match status" value="1"/>
</dbReference>
<dbReference type="EC" id="4.2.99.18" evidence="2"/>
<keyword evidence="5 13" id="KW-0863">Zinc-finger</keyword>
<evidence type="ECO:0000256" key="13">
    <source>
        <dbReference type="PROSITE-ProRule" id="PRU00391"/>
    </source>
</evidence>
<evidence type="ECO:0000256" key="1">
    <source>
        <dbReference type="ARBA" id="ARBA00009409"/>
    </source>
</evidence>
<dbReference type="InterPro" id="IPR015886">
    <property type="entry name" value="H2TH_FPG"/>
</dbReference>
<accession>A0ABV1KDT3</accession>
<reference evidence="16 17" key="1">
    <citation type="submission" date="2024-03" db="EMBL/GenBank/DDBJ databases">
        <title>Draft genome sequence of Pseudonocardia nematodicida JCM 31783.</title>
        <authorList>
            <person name="Butdee W."/>
            <person name="Duangmal K."/>
        </authorList>
    </citation>
    <scope>NUCLEOTIDE SEQUENCE [LARGE SCALE GENOMIC DNA]</scope>
    <source>
        <strain evidence="16 17">JCM 31783</strain>
    </source>
</reference>
<dbReference type="SUPFAM" id="SSF46946">
    <property type="entry name" value="S13-like H2TH domain"/>
    <property type="match status" value="1"/>
</dbReference>
<dbReference type="PROSITE" id="PS51066">
    <property type="entry name" value="ZF_FPG_2"/>
    <property type="match status" value="1"/>
</dbReference>
<sequence length="260" mass="27729">MAEGDSIFRLAARLDAATAGAVIARSDVRHPRCAGADLAGQEISGWSPRGKHLLLRTTAGWTVHSHLRMAGRWSVLGPGKRLPTAVAADLRVALHLADGRTLAGIGLPVLAVLRTADEHTVVGHLGPDLLGASFDPGAAGPRLLADPGRAVLAALLDQRVVAGLGNMWAQELLFLNRISPWRAAGAVPDPAALLRHGSDLLCDAVAGNPEQNTTGRARPRHWVYGRYRRPCLRCGTAVAFAPPGRTPHGRETWWCPRCQR</sequence>
<keyword evidence="12" id="KW-0326">Glycosidase</keyword>
<evidence type="ECO:0000256" key="9">
    <source>
        <dbReference type="ARBA" id="ARBA00023204"/>
    </source>
</evidence>
<keyword evidence="3" id="KW-0479">Metal-binding</keyword>
<keyword evidence="17" id="KW-1185">Reference proteome</keyword>
<name>A0ABV1KDT3_9PSEU</name>
<keyword evidence="9" id="KW-0234">DNA repair</keyword>
<keyword evidence="11" id="KW-0511">Multifunctional enzyme</keyword>
<evidence type="ECO:0000256" key="11">
    <source>
        <dbReference type="ARBA" id="ARBA00023268"/>
    </source>
</evidence>
<dbReference type="SUPFAM" id="SSF57716">
    <property type="entry name" value="Glucocorticoid receptor-like (DNA-binding domain)"/>
    <property type="match status" value="1"/>
</dbReference>
<evidence type="ECO:0000256" key="2">
    <source>
        <dbReference type="ARBA" id="ARBA00012720"/>
    </source>
</evidence>
<comment type="similarity">
    <text evidence="1">Belongs to the FPG family.</text>
</comment>
<dbReference type="PANTHER" id="PTHR42697:SF1">
    <property type="entry name" value="ENDONUCLEASE 8"/>
    <property type="match status" value="1"/>
</dbReference>
<keyword evidence="8" id="KW-0238">DNA-binding</keyword>
<evidence type="ECO:0000313" key="17">
    <source>
        <dbReference type="Proteomes" id="UP001494902"/>
    </source>
</evidence>
<evidence type="ECO:0000256" key="8">
    <source>
        <dbReference type="ARBA" id="ARBA00023125"/>
    </source>
</evidence>
<dbReference type="Gene3D" id="1.10.8.50">
    <property type="match status" value="1"/>
</dbReference>
<proteinExistence type="inferred from homology"/>
<evidence type="ECO:0000256" key="12">
    <source>
        <dbReference type="ARBA" id="ARBA00023295"/>
    </source>
</evidence>
<evidence type="ECO:0000259" key="15">
    <source>
        <dbReference type="PROSITE" id="PS51068"/>
    </source>
</evidence>
<dbReference type="InterPro" id="IPR010979">
    <property type="entry name" value="Ribosomal_uS13-like_H2TH"/>
</dbReference>
<comment type="caution">
    <text evidence="16">The sequence shown here is derived from an EMBL/GenBank/DDBJ whole genome shotgun (WGS) entry which is preliminary data.</text>
</comment>
<dbReference type="SMART" id="SM00898">
    <property type="entry name" value="Fapy_DNA_glyco"/>
    <property type="match status" value="1"/>
</dbReference>
<dbReference type="RefSeq" id="WP_349299374.1">
    <property type="nucleotide sequence ID" value="NZ_JBEDNQ010000007.1"/>
</dbReference>
<dbReference type="InterPro" id="IPR000214">
    <property type="entry name" value="Znf_DNA_glyclase/AP_lyase"/>
</dbReference>
<organism evidence="16 17">
    <name type="scientific">Pseudonocardia nematodicida</name>
    <dbReference type="NCBI Taxonomy" id="1206997"/>
    <lineage>
        <taxon>Bacteria</taxon>
        <taxon>Bacillati</taxon>
        <taxon>Actinomycetota</taxon>
        <taxon>Actinomycetes</taxon>
        <taxon>Pseudonocardiales</taxon>
        <taxon>Pseudonocardiaceae</taxon>
        <taxon>Pseudonocardia</taxon>
    </lineage>
</organism>
<keyword evidence="7" id="KW-0862">Zinc</keyword>
<keyword evidence="4" id="KW-0227">DNA damage</keyword>
<evidence type="ECO:0000256" key="7">
    <source>
        <dbReference type="ARBA" id="ARBA00022833"/>
    </source>
</evidence>
<dbReference type="Gene3D" id="3.20.190.10">
    <property type="entry name" value="MutM-like, N-terminal"/>
    <property type="match status" value="1"/>
</dbReference>
<dbReference type="Proteomes" id="UP001494902">
    <property type="component" value="Unassembled WGS sequence"/>
</dbReference>
<evidence type="ECO:0000256" key="4">
    <source>
        <dbReference type="ARBA" id="ARBA00022763"/>
    </source>
</evidence>
<keyword evidence="10" id="KW-0456">Lyase</keyword>
<dbReference type="Pfam" id="PF01149">
    <property type="entry name" value="Fapy_DNA_glyco"/>
    <property type="match status" value="1"/>
</dbReference>
<evidence type="ECO:0000256" key="3">
    <source>
        <dbReference type="ARBA" id="ARBA00022723"/>
    </source>
</evidence>
<evidence type="ECO:0000313" key="16">
    <source>
        <dbReference type="EMBL" id="MEQ3552306.1"/>
    </source>
</evidence>
<dbReference type="InterPro" id="IPR035937">
    <property type="entry name" value="FPG_N"/>
</dbReference>
<dbReference type="PANTHER" id="PTHR42697">
    <property type="entry name" value="ENDONUCLEASE 8"/>
    <property type="match status" value="1"/>
</dbReference>
<feature type="domain" description="FPG-type" evidence="14">
    <location>
        <begin position="222"/>
        <end position="260"/>
    </location>
</feature>
<gene>
    <name evidence="16" type="ORF">WIS52_17675</name>
</gene>
<evidence type="ECO:0000259" key="14">
    <source>
        <dbReference type="PROSITE" id="PS51066"/>
    </source>
</evidence>
<feature type="domain" description="Formamidopyrimidine-DNA glycosylase catalytic" evidence="15">
    <location>
        <begin position="2"/>
        <end position="103"/>
    </location>
</feature>
<dbReference type="EMBL" id="JBEDNQ010000007">
    <property type="protein sequence ID" value="MEQ3552306.1"/>
    <property type="molecule type" value="Genomic_DNA"/>
</dbReference>
<dbReference type="SUPFAM" id="SSF81624">
    <property type="entry name" value="N-terminal domain of MutM-like DNA repair proteins"/>
    <property type="match status" value="1"/>
</dbReference>